<reference evidence="2" key="1">
    <citation type="submission" date="2022-10" db="EMBL/GenBank/DDBJ databases">
        <title>Roseovarius pelagicus sp. nov., isolated from Arctic seawater.</title>
        <authorList>
            <person name="Hong Y.W."/>
            <person name="Hwang C.Y."/>
        </authorList>
    </citation>
    <scope>NUCLEOTIDE SEQUENCE</scope>
    <source>
        <strain evidence="2">HL-MP18</strain>
    </source>
</reference>
<accession>A0ABY6DBP1</accession>
<name>A0ABY6DBP1_9RHOB</name>
<evidence type="ECO:0008006" key="4">
    <source>
        <dbReference type="Google" id="ProtNLM"/>
    </source>
</evidence>
<organism evidence="2 3">
    <name type="scientific">Roseovarius pelagicus</name>
    <dbReference type="NCBI Taxonomy" id="2980108"/>
    <lineage>
        <taxon>Bacteria</taxon>
        <taxon>Pseudomonadati</taxon>
        <taxon>Pseudomonadota</taxon>
        <taxon>Alphaproteobacteria</taxon>
        <taxon>Rhodobacterales</taxon>
        <taxon>Roseobacteraceae</taxon>
        <taxon>Roseovarius</taxon>
    </lineage>
</organism>
<feature type="region of interest" description="Disordered" evidence="1">
    <location>
        <begin position="50"/>
        <end position="88"/>
    </location>
</feature>
<dbReference type="Proteomes" id="UP001064087">
    <property type="component" value="Chromosome"/>
</dbReference>
<evidence type="ECO:0000313" key="3">
    <source>
        <dbReference type="Proteomes" id="UP001064087"/>
    </source>
</evidence>
<sequence length="257" mass="28040">MSATEKSALSRRWDTRRVLMAVLGLQLGMALFLAGRDVIGAVPQLVWPSPQPQLTTPVAPGDQTRRYAPRDTPLREMPDRPWRNTGDMPQRLSFERVDDVLHLTGAIEVGDAARFAEALTRESGLTAVQLSSPGGSVHDALEIGRSLRAAGLDTVMAAQDVCFSACPYILASGVARHVDHDAAVGVHQHYFGQSTVLPAFLAVEDIQRGQGEVMTYLDAMGVDTLVMQHALATPPDEIYVLLREELLDYRLATEVID</sequence>
<dbReference type="InterPro" id="IPR029045">
    <property type="entry name" value="ClpP/crotonase-like_dom_sf"/>
</dbReference>
<protein>
    <recommendedName>
        <fullName evidence="4">Clp protease</fullName>
    </recommendedName>
</protein>
<evidence type="ECO:0000256" key="1">
    <source>
        <dbReference type="SAM" id="MobiDB-lite"/>
    </source>
</evidence>
<evidence type="ECO:0000313" key="2">
    <source>
        <dbReference type="EMBL" id="UXX83434.1"/>
    </source>
</evidence>
<feature type="compositionally biased region" description="Basic and acidic residues" evidence="1">
    <location>
        <begin position="63"/>
        <end position="82"/>
    </location>
</feature>
<proteinExistence type="predicted"/>
<dbReference type="Gene3D" id="3.90.226.10">
    <property type="entry name" value="2-enoyl-CoA Hydratase, Chain A, domain 1"/>
    <property type="match status" value="1"/>
</dbReference>
<keyword evidence="3" id="KW-1185">Reference proteome</keyword>
<dbReference type="RefSeq" id="WP_263048032.1">
    <property type="nucleotide sequence ID" value="NZ_CP106738.1"/>
</dbReference>
<dbReference type="SUPFAM" id="SSF52096">
    <property type="entry name" value="ClpP/crotonase"/>
    <property type="match status" value="1"/>
</dbReference>
<gene>
    <name evidence="2" type="ORF">N7U68_01755</name>
</gene>
<dbReference type="EMBL" id="CP106738">
    <property type="protein sequence ID" value="UXX83434.1"/>
    <property type="molecule type" value="Genomic_DNA"/>
</dbReference>